<evidence type="ECO:0000313" key="1">
    <source>
        <dbReference type="EMBL" id="SYV97128.1"/>
    </source>
</evidence>
<dbReference type="EMBL" id="LS991951">
    <property type="protein sequence ID" value="SYV97128.1"/>
    <property type="molecule type" value="Genomic_DNA"/>
</dbReference>
<sequence>MKDCYIFKKSLVQMKDIISKSSIKNQLTDIFGYKEFLLEENKKKEYYYIGDVEKDLFLNYNIVLKLSKLEKDQALSLYYFFIW</sequence>
<feature type="non-terminal residue" evidence="1">
    <location>
        <position position="83"/>
    </location>
</feature>
<gene>
    <name evidence="1" type="ORF">NCTC10132_00487</name>
</gene>
<proteinExistence type="predicted"/>
<accession>A0A3B0PIP2</accession>
<dbReference type="KEGG" id="medw:NCTC10132_00487"/>
<evidence type="ECO:0000313" key="2">
    <source>
        <dbReference type="Proteomes" id="UP000257559"/>
    </source>
</evidence>
<reference evidence="2" key="1">
    <citation type="submission" date="2018-06" db="EMBL/GenBank/DDBJ databases">
        <authorList>
            <consortium name="Pathogen Informatics"/>
        </authorList>
    </citation>
    <scope>NUCLEOTIDE SEQUENCE [LARGE SCALE GENOMIC DNA]</scope>
    <source>
        <strain evidence="2">NCTC10132</strain>
    </source>
</reference>
<organism evidence="1 2">
    <name type="scientific">Mycoplasmopsis edwardii</name>
    <dbReference type="NCBI Taxonomy" id="53558"/>
    <lineage>
        <taxon>Bacteria</taxon>
        <taxon>Bacillati</taxon>
        <taxon>Mycoplasmatota</taxon>
        <taxon>Mycoplasmoidales</taxon>
        <taxon>Metamycoplasmataceae</taxon>
        <taxon>Mycoplasmopsis</taxon>
    </lineage>
</organism>
<keyword evidence="2" id="KW-1185">Reference proteome</keyword>
<name>A0A3B0PIP2_9BACT</name>
<protein>
    <submittedName>
        <fullName evidence="1">Uncharacterized protein</fullName>
    </submittedName>
</protein>
<dbReference type="AlphaFoldDB" id="A0A3B0PIP2"/>
<dbReference type="Proteomes" id="UP000257559">
    <property type="component" value="Chromosome"/>
</dbReference>